<evidence type="ECO:0000313" key="2">
    <source>
        <dbReference type="EMBL" id="KAG5854105.1"/>
    </source>
</evidence>
<organism evidence="2 3">
    <name type="scientific">Anguilla anguilla</name>
    <name type="common">European freshwater eel</name>
    <name type="synonym">Muraena anguilla</name>
    <dbReference type="NCBI Taxonomy" id="7936"/>
    <lineage>
        <taxon>Eukaryota</taxon>
        <taxon>Metazoa</taxon>
        <taxon>Chordata</taxon>
        <taxon>Craniata</taxon>
        <taxon>Vertebrata</taxon>
        <taxon>Euteleostomi</taxon>
        <taxon>Actinopterygii</taxon>
        <taxon>Neopterygii</taxon>
        <taxon>Teleostei</taxon>
        <taxon>Anguilliformes</taxon>
        <taxon>Anguillidae</taxon>
        <taxon>Anguilla</taxon>
    </lineage>
</organism>
<reference evidence="2" key="1">
    <citation type="submission" date="2021-01" db="EMBL/GenBank/DDBJ databases">
        <title>A chromosome-scale assembly of European eel, Anguilla anguilla.</title>
        <authorList>
            <person name="Henkel C."/>
            <person name="Jong-Raadsen S.A."/>
            <person name="Dufour S."/>
            <person name="Weltzien F.-A."/>
            <person name="Palstra A.P."/>
            <person name="Pelster B."/>
            <person name="Spaink H.P."/>
            <person name="Van Den Thillart G.E."/>
            <person name="Jansen H."/>
            <person name="Zahm M."/>
            <person name="Klopp C."/>
            <person name="Cedric C."/>
            <person name="Louis A."/>
            <person name="Berthelot C."/>
            <person name="Parey E."/>
            <person name="Roest Crollius H."/>
            <person name="Montfort J."/>
            <person name="Robinson-Rechavi M."/>
            <person name="Bucao C."/>
            <person name="Bouchez O."/>
            <person name="Gislard M."/>
            <person name="Lluch J."/>
            <person name="Milhes M."/>
            <person name="Lampietro C."/>
            <person name="Lopez Roques C."/>
            <person name="Donnadieu C."/>
            <person name="Braasch I."/>
            <person name="Desvignes T."/>
            <person name="Postlethwait J."/>
            <person name="Bobe J."/>
            <person name="Guiguen Y."/>
            <person name="Dirks R."/>
        </authorList>
    </citation>
    <scope>NUCLEOTIDE SEQUENCE</scope>
    <source>
        <strain evidence="2">Tag_6206</strain>
        <tissue evidence="2">Liver</tissue>
    </source>
</reference>
<keyword evidence="3" id="KW-1185">Reference proteome</keyword>
<feature type="transmembrane region" description="Helical" evidence="1">
    <location>
        <begin position="12"/>
        <end position="30"/>
    </location>
</feature>
<keyword evidence="1" id="KW-1133">Transmembrane helix</keyword>
<dbReference type="EMBL" id="JAFIRN010000002">
    <property type="protein sequence ID" value="KAG5854105.1"/>
    <property type="molecule type" value="Genomic_DNA"/>
</dbReference>
<name>A0A9D3MSU7_ANGAN</name>
<evidence type="ECO:0000313" key="3">
    <source>
        <dbReference type="Proteomes" id="UP001044222"/>
    </source>
</evidence>
<gene>
    <name evidence="2" type="ORF">ANANG_G00034000</name>
</gene>
<sequence length="77" mass="9137">MKQHRLSTRKRLTKPILFGTLLVSLATVFYNRHVFFEDIADLRARERARNDAKLLEILERRQRQMEELADKKGGPDK</sequence>
<keyword evidence="1" id="KW-0472">Membrane</keyword>
<dbReference type="Proteomes" id="UP001044222">
    <property type="component" value="Unassembled WGS sequence"/>
</dbReference>
<protein>
    <submittedName>
        <fullName evidence="2">Uncharacterized protein</fullName>
    </submittedName>
</protein>
<proteinExistence type="predicted"/>
<evidence type="ECO:0000256" key="1">
    <source>
        <dbReference type="SAM" id="Phobius"/>
    </source>
</evidence>
<keyword evidence="1" id="KW-0812">Transmembrane</keyword>
<accession>A0A9D3MSU7</accession>
<comment type="caution">
    <text evidence="2">The sequence shown here is derived from an EMBL/GenBank/DDBJ whole genome shotgun (WGS) entry which is preliminary data.</text>
</comment>
<dbReference type="AlphaFoldDB" id="A0A9D3MSU7"/>